<dbReference type="PANTHER" id="PTHR31669:SF299">
    <property type="entry name" value="PROTEIN FAR1-RELATED SEQUENCE"/>
    <property type="match status" value="1"/>
</dbReference>
<dbReference type="GO" id="GO:0005509">
    <property type="term" value="F:calcium ion binding"/>
    <property type="evidence" value="ECO:0007669"/>
    <property type="project" value="InterPro"/>
</dbReference>
<dbReference type="InterPro" id="IPR018289">
    <property type="entry name" value="MULE_transposase_dom"/>
</dbReference>
<feature type="domain" description="EF-hand" evidence="9">
    <location>
        <begin position="1"/>
        <end position="36"/>
    </location>
</feature>
<evidence type="ECO:0000313" key="11">
    <source>
        <dbReference type="EMBL" id="CAE5976641.1"/>
    </source>
</evidence>
<feature type="region of interest" description="Disordered" evidence="8">
    <location>
        <begin position="127"/>
        <end position="148"/>
    </location>
</feature>
<keyword evidence="12" id="KW-1185">Reference proteome</keyword>
<dbReference type="Gene3D" id="1.10.238.10">
    <property type="entry name" value="EF-hand"/>
    <property type="match status" value="2"/>
</dbReference>
<evidence type="ECO:0000256" key="5">
    <source>
        <dbReference type="ARBA" id="ARBA00022837"/>
    </source>
</evidence>
<sequence length="688" mass="79593">MDRGELSRVFQMFDKNGDGKIAKNELKDFFRSVGIMVPENEINEMIEKMDVNGDGVMDIDEFGSLYQEMVEEKEEEEDMREAFRVFDQNGDGFITDEELRSVLASMGLKQGRTLEDCKKMISKVDVDGDVEEEDDSISEDEASVNEFEEEDEIANNEDDVQTEEAATLEANNDNEKKDEIYVGMEFSSDEIAHTTYKKYGGNHGFNKTGKYKVVSFEPNHNHDLVRTPMKHLLKGNRVLSISQKQHADDAEMSGISAKATVEMMSREVGGRVNLDDRSISDYNLFGDVVCFDTTYKTNDYDRPFAPFVGVNHHKQTVVFGAALLYDETTESYKWLFETFLGAMSGKQPKTILTDQCAAMANAIVNVFPDTKHRLCVWHIYQNAAKKLSHVFHGAEQFVMDFSKCVYDHEEEEEWLLAWSNMLEKHKLTEDKWLKNLFELREKWAMVYGRHTFTADMVSTQRSESMNNILKKYLKHSYNLLCFFEHYERVLEDRRYKELVADFNMMHTSPVLCATVEMLQHAEEVYTPEVFSLFQKQYIVIGDYVAKKVSKSEMVYEYNVSYRGVAREHLVNYDAANETIHCGCMKFSFAGILCRHALKVLDKKNVRRIPSTYILNRWSKEAKARNISYYHSEPPNETVKQSIGKRYSHICRTFREIASVAADHIELTLCANKDAIQLLKKLEEKKKNF</sequence>
<dbReference type="GO" id="GO:0006355">
    <property type="term" value="P:regulation of DNA-templated transcription"/>
    <property type="evidence" value="ECO:0007669"/>
    <property type="project" value="UniProtKB-UniRule"/>
</dbReference>
<dbReference type="InterPro" id="IPR006564">
    <property type="entry name" value="Znf_PMZ"/>
</dbReference>
<dbReference type="AlphaFoldDB" id="A0A8S2A6X4"/>
<keyword evidence="5" id="KW-0106">Calcium</keyword>
<feature type="domain" description="SWIM-type" evidence="10">
    <location>
        <begin position="568"/>
        <end position="604"/>
    </location>
</feature>
<dbReference type="Pfam" id="PF10551">
    <property type="entry name" value="MULE"/>
    <property type="match status" value="1"/>
</dbReference>
<keyword evidence="7" id="KW-0539">Nucleus</keyword>
<evidence type="ECO:0000259" key="9">
    <source>
        <dbReference type="PROSITE" id="PS50222"/>
    </source>
</evidence>
<comment type="similarity">
    <text evidence="1 7">Belongs to the FHY3/FAR1 family.</text>
</comment>
<dbReference type="InterPro" id="IPR007527">
    <property type="entry name" value="Znf_SWIM"/>
</dbReference>
<evidence type="ECO:0000256" key="4">
    <source>
        <dbReference type="ARBA" id="ARBA00022833"/>
    </source>
</evidence>
<evidence type="ECO:0000259" key="10">
    <source>
        <dbReference type="PROSITE" id="PS50966"/>
    </source>
</evidence>
<dbReference type="InterPro" id="IPR018247">
    <property type="entry name" value="EF_Hand_1_Ca_BS"/>
</dbReference>
<comment type="subcellular location">
    <subcellularLocation>
        <location evidence="7">Nucleus</location>
    </subcellularLocation>
</comment>
<organism evidence="11 12">
    <name type="scientific">Arabidopsis arenosa</name>
    <name type="common">Sand rock-cress</name>
    <name type="synonym">Cardaminopsis arenosa</name>
    <dbReference type="NCBI Taxonomy" id="38785"/>
    <lineage>
        <taxon>Eukaryota</taxon>
        <taxon>Viridiplantae</taxon>
        <taxon>Streptophyta</taxon>
        <taxon>Embryophyta</taxon>
        <taxon>Tracheophyta</taxon>
        <taxon>Spermatophyta</taxon>
        <taxon>Magnoliopsida</taxon>
        <taxon>eudicotyledons</taxon>
        <taxon>Gunneridae</taxon>
        <taxon>Pentapetalae</taxon>
        <taxon>rosids</taxon>
        <taxon>malvids</taxon>
        <taxon>Brassicales</taxon>
        <taxon>Brassicaceae</taxon>
        <taxon>Camelineae</taxon>
        <taxon>Arabidopsis</taxon>
    </lineage>
</organism>
<dbReference type="CDD" id="cd00051">
    <property type="entry name" value="EFh"/>
    <property type="match status" value="2"/>
</dbReference>
<dbReference type="InterPro" id="IPR031052">
    <property type="entry name" value="FHY3/FAR1"/>
</dbReference>
<dbReference type="SMART" id="SM00575">
    <property type="entry name" value="ZnF_PMZ"/>
    <property type="match status" value="1"/>
</dbReference>
<dbReference type="Pfam" id="PF13499">
    <property type="entry name" value="EF-hand_7"/>
    <property type="match status" value="2"/>
</dbReference>
<accession>A0A8S2A6X4</accession>
<dbReference type="FunFam" id="1.10.238.10:FF:000001">
    <property type="entry name" value="Calmodulin 1"/>
    <property type="match status" value="1"/>
</dbReference>
<dbReference type="SMART" id="SM00054">
    <property type="entry name" value="EFh"/>
    <property type="match status" value="3"/>
</dbReference>
<dbReference type="InterPro" id="IPR011992">
    <property type="entry name" value="EF-hand-dom_pair"/>
</dbReference>
<keyword evidence="3 6" id="KW-0863">Zinc-finger</keyword>
<feature type="domain" description="EF-hand" evidence="9">
    <location>
        <begin position="37"/>
        <end position="72"/>
    </location>
</feature>
<proteinExistence type="inferred from homology"/>
<comment type="function">
    <text evidence="7">Putative transcription activator involved in regulating light control of development.</text>
</comment>
<reference evidence="11" key="1">
    <citation type="submission" date="2021-01" db="EMBL/GenBank/DDBJ databases">
        <authorList>
            <person name="Bezrukov I."/>
        </authorList>
    </citation>
    <scope>NUCLEOTIDE SEQUENCE</scope>
</reference>
<evidence type="ECO:0000256" key="2">
    <source>
        <dbReference type="ARBA" id="ARBA00022723"/>
    </source>
</evidence>
<name>A0A8S2A6X4_ARAAE</name>
<evidence type="ECO:0000256" key="6">
    <source>
        <dbReference type="PROSITE-ProRule" id="PRU00325"/>
    </source>
</evidence>
<dbReference type="Pfam" id="PF04434">
    <property type="entry name" value="SWIM"/>
    <property type="match status" value="1"/>
</dbReference>
<dbReference type="SUPFAM" id="SSF47473">
    <property type="entry name" value="EF-hand"/>
    <property type="match status" value="1"/>
</dbReference>
<dbReference type="PROSITE" id="PS00018">
    <property type="entry name" value="EF_HAND_1"/>
    <property type="match status" value="3"/>
</dbReference>
<feature type="domain" description="EF-hand" evidence="9">
    <location>
        <begin position="74"/>
        <end position="109"/>
    </location>
</feature>
<dbReference type="InterPro" id="IPR002048">
    <property type="entry name" value="EF_hand_dom"/>
</dbReference>
<dbReference type="GO" id="GO:0005634">
    <property type="term" value="C:nucleus"/>
    <property type="evidence" value="ECO:0007669"/>
    <property type="project" value="UniProtKB-SubCell"/>
</dbReference>
<evidence type="ECO:0000256" key="3">
    <source>
        <dbReference type="ARBA" id="ARBA00022771"/>
    </source>
</evidence>
<dbReference type="GO" id="GO:0008270">
    <property type="term" value="F:zinc ion binding"/>
    <property type="evidence" value="ECO:0007669"/>
    <property type="project" value="UniProtKB-UniRule"/>
</dbReference>
<dbReference type="PROSITE" id="PS50966">
    <property type="entry name" value="ZF_SWIM"/>
    <property type="match status" value="1"/>
</dbReference>
<dbReference type="EMBL" id="LR999453">
    <property type="protein sequence ID" value="CAE5976641.1"/>
    <property type="molecule type" value="Genomic_DNA"/>
</dbReference>
<gene>
    <name evidence="11" type="ORF">AARE701A_LOCUS8343</name>
</gene>
<dbReference type="Proteomes" id="UP000682877">
    <property type="component" value="Chromosome 3"/>
</dbReference>
<evidence type="ECO:0000256" key="8">
    <source>
        <dbReference type="SAM" id="MobiDB-lite"/>
    </source>
</evidence>
<keyword evidence="4 7" id="KW-0862">Zinc</keyword>
<protein>
    <recommendedName>
        <fullName evidence="7">Protein FAR1-RELATED SEQUENCE</fullName>
    </recommendedName>
</protein>
<evidence type="ECO:0000256" key="7">
    <source>
        <dbReference type="RuleBase" id="RU367018"/>
    </source>
</evidence>
<evidence type="ECO:0000256" key="1">
    <source>
        <dbReference type="ARBA" id="ARBA00005889"/>
    </source>
</evidence>
<dbReference type="PANTHER" id="PTHR31669">
    <property type="entry name" value="PROTEIN FAR1-RELATED SEQUENCE 10-RELATED"/>
    <property type="match status" value="1"/>
</dbReference>
<dbReference type="PROSITE" id="PS50222">
    <property type="entry name" value="EF_HAND_2"/>
    <property type="match status" value="3"/>
</dbReference>
<keyword evidence="2 7" id="KW-0479">Metal-binding</keyword>
<evidence type="ECO:0000313" key="12">
    <source>
        <dbReference type="Proteomes" id="UP000682877"/>
    </source>
</evidence>